<dbReference type="AlphaFoldDB" id="A0A6P0CBA7"/>
<dbReference type="InterPro" id="IPR046578">
    <property type="entry name" value="DUF6638"/>
</dbReference>
<evidence type="ECO:0000313" key="2">
    <source>
        <dbReference type="Proteomes" id="UP000468591"/>
    </source>
</evidence>
<accession>A0A6P0CBA7</accession>
<comment type="caution">
    <text evidence="1">The sequence shown here is derived from an EMBL/GenBank/DDBJ whole genome shotgun (WGS) entry which is preliminary data.</text>
</comment>
<gene>
    <name evidence="1" type="ORF">GV827_05080</name>
</gene>
<keyword evidence="2" id="KW-1185">Reference proteome</keyword>
<dbReference type="RefSeq" id="WP_164352602.1">
    <property type="nucleotide sequence ID" value="NZ_JAABNT010000002.1"/>
</dbReference>
<dbReference type="EMBL" id="JAABNT010000002">
    <property type="protein sequence ID" value="NEK21773.1"/>
    <property type="molecule type" value="Genomic_DNA"/>
</dbReference>
<reference evidence="1 2" key="1">
    <citation type="submission" date="2020-01" db="EMBL/GenBank/DDBJ databases">
        <title>Sulfitobacter sediminilitoris sp. nov., isolated from a tidal flat.</title>
        <authorList>
            <person name="Park S."/>
            <person name="Yoon J.-H."/>
        </authorList>
    </citation>
    <scope>NUCLEOTIDE SEQUENCE [LARGE SCALE GENOMIC DNA]</scope>
    <source>
        <strain evidence="1 2">JBTF-M27</strain>
    </source>
</reference>
<proteinExistence type="predicted"/>
<name>A0A6P0CBA7_9RHOB</name>
<dbReference type="Pfam" id="PF20343">
    <property type="entry name" value="DUF6638"/>
    <property type="match status" value="1"/>
</dbReference>
<sequence length="451" mass="50888">MQRLIRHGLMFGNLFHVASPALAQRYNRALNHLTGKTTKLTDFHIDISGYSPEVGDELQDHLYLNHAGVNRQFILLSVEQRHCPLLNTKFSTSRGILRQFIDANEAQLFALTARDAVAGELVNSVYDISTPQRLFDIRRVEVEADTVGGTVRDAEKLGEMVARFKTEPDGWYDDVLIAQMIELAGKTGDVVRNPVRLRQMGFDQRNYWTAHFGGLYLFQDVEHPAVIAPAGAGHLGDLPIKYVFDGSQRNQIAKFFEYNDLVETIVEGRQDHAAAILKQKMDFILVDAVADQGVDLTGVTRADMRRLARRYHDMLPEEFHALGALVRWAENGGKWPRISSDHPAYFYTLRAADTKDAALVNMLLAELAPKDARQMFICHKELFYRTYAGWPEQKKAFVVDFLLAEYQVDKAGARETLFGHDAPMAEPVPRKPDPVPDMIARVGPWGAVRGR</sequence>
<organism evidence="1 2">
    <name type="scientific">Sulfitobacter sediminilitoris</name>
    <dbReference type="NCBI Taxonomy" id="2698830"/>
    <lineage>
        <taxon>Bacteria</taxon>
        <taxon>Pseudomonadati</taxon>
        <taxon>Pseudomonadota</taxon>
        <taxon>Alphaproteobacteria</taxon>
        <taxon>Rhodobacterales</taxon>
        <taxon>Roseobacteraceae</taxon>
        <taxon>Sulfitobacter</taxon>
    </lineage>
</organism>
<evidence type="ECO:0000313" key="1">
    <source>
        <dbReference type="EMBL" id="NEK21773.1"/>
    </source>
</evidence>
<dbReference type="Proteomes" id="UP000468591">
    <property type="component" value="Unassembled WGS sequence"/>
</dbReference>
<protein>
    <submittedName>
        <fullName evidence="1">Uncharacterized protein</fullName>
    </submittedName>
</protein>